<dbReference type="EMBL" id="KZ451979">
    <property type="protein sequence ID" value="PKA55619.1"/>
    <property type="molecule type" value="Genomic_DNA"/>
</dbReference>
<dbReference type="AlphaFoldDB" id="A0A2I0AJ93"/>
<accession>A0A2I0AJ93</accession>
<keyword evidence="2" id="KW-1185">Reference proteome</keyword>
<name>A0A2I0AJ93_9ASPA</name>
<proteinExistence type="predicted"/>
<protein>
    <submittedName>
        <fullName evidence="1">Uncharacterized protein</fullName>
    </submittedName>
</protein>
<gene>
    <name evidence="1" type="ORF">AXF42_Ash006821</name>
</gene>
<evidence type="ECO:0000313" key="2">
    <source>
        <dbReference type="Proteomes" id="UP000236161"/>
    </source>
</evidence>
<evidence type="ECO:0000313" key="1">
    <source>
        <dbReference type="EMBL" id="PKA55619.1"/>
    </source>
</evidence>
<dbReference type="Proteomes" id="UP000236161">
    <property type="component" value="Unassembled WGS sequence"/>
</dbReference>
<organism evidence="1 2">
    <name type="scientific">Apostasia shenzhenica</name>
    <dbReference type="NCBI Taxonomy" id="1088818"/>
    <lineage>
        <taxon>Eukaryota</taxon>
        <taxon>Viridiplantae</taxon>
        <taxon>Streptophyta</taxon>
        <taxon>Embryophyta</taxon>
        <taxon>Tracheophyta</taxon>
        <taxon>Spermatophyta</taxon>
        <taxon>Magnoliopsida</taxon>
        <taxon>Liliopsida</taxon>
        <taxon>Asparagales</taxon>
        <taxon>Orchidaceae</taxon>
        <taxon>Apostasioideae</taxon>
        <taxon>Apostasia</taxon>
    </lineage>
</organism>
<reference evidence="1 2" key="1">
    <citation type="journal article" date="2017" name="Nature">
        <title>The Apostasia genome and the evolution of orchids.</title>
        <authorList>
            <person name="Zhang G.Q."/>
            <person name="Liu K.W."/>
            <person name="Li Z."/>
            <person name="Lohaus R."/>
            <person name="Hsiao Y.Y."/>
            <person name="Niu S.C."/>
            <person name="Wang J.Y."/>
            <person name="Lin Y.C."/>
            <person name="Xu Q."/>
            <person name="Chen L.J."/>
            <person name="Yoshida K."/>
            <person name="Fujiwara S."/>
            <person name="Wang Z.W."/>
            <person name="Zhang Y.Q."/>
            <person name="Mitsuda N."/>
            <person name="Wang M."/>
            <person name="Liu G.H."/>
            <person name="Pecoraro L."/>
            <person name="Huang H.X."/>
            <person name="Xiao X.J."/>
            <person name="Lin M."/>
            <person name="Wu X.Y."/>
            <person name="Wu W.L."/>
            <person name="Chen Y.Y."/>
            <person name="Chang S.B."/>
            <person name="Sakamoto S."/>
            <person name="Ohme-Takagi M."/>
            <person name="Yagi M."/>
            <person name="Zeng S.J."/>
            <person name="Shen C.Y."/>
            <person name="Yeh C.M."/>
            <person name="Luo Y.B."/>
            <person name="Tsai W.C."/>
            <person name="Van de Peer Y."/>
            <person name="Liu Z.J."/>
        </authorList>
    </citation>
    <scope>NUCLEOTIDE SEQUENCE [LARGE SCALE GENOMIC DNA]</scope>
    <source>
        <strain evidence="2">cv. Shenzhen</strain>
        <tissue evidence="1">Stem</tissue>
    </source>
</reference>
<sequence length="69" mass="7568">MEAAAEGDDEMLTGEHASNVQRECKQYFWDHAAPAPSSRQDEAFQEAEIAANNLKTVGMNSNHTVTCGR</sequence>